<dbReference type="AlphaFoldDB" id="A0A8X6NMR0"/>
<name>A0A8X6NMR0_NEPPI</name>
<keyword evidence="2" id="KW-1185">Reference proteome</keyword>
<sequence>MITLRGQIAALRKQVERLSKDRLRNRCRRRYGKSPYRSKIPSRREDYHFSKSERLNLRLTFLWYSKSCNITGKQLTLLNAFSEISEISVSGHLVTQQGTKPFSDKVEPILNYPKPKTIKEL</sequence>
<evidence type="ECO:0000313" key="1">
    <source>
        <dbReference type="EMBL" id="GFT24291.1"/>
    </source>
</evidence>
<protein>
    <submittedName>
        <fullName evidence="1">Uncharacterized protein</fullName>
    </submittedName>
</protein>
<dbReference type="Proteomes" id="UP000887013">
    <property type="component" value="Unassembled WGS sequence"/>
</dbReference>
<accession>A0A8X6NMR0</accession>
<gene>
    <name evidence="1" type="ORF">NPIL_161271</name>
</gene>
<evidence type="ECO:0000313" key="2">
    <source>
        <dbReference type="Proteomes" id="UP000887013"/>
    </source>
</evidence>
<reference evidence="1" key="1">
    <citation type="submission" date="2020-08" db="EMBL/GenBank/DDBJ databases">
        <title>Multicomponent nature underlies the extraordinary mechanical properties of spider dragline silk.</title>
        <authorList>
            <person name="Kono N."/>
            <person name="Nakamura H."/>
            <person name="Mori M."/>
            <person name="Yoshida Y."/>
            <person name="Ohtoshi R."/>
            <person name="Malay A.D."/>
            <person name="Moran D.A.P."/>
            <person name="Tomita M."/>
            <person name="Numata K."/>
            <person name="Arakawa K."/>
        </authorList>
    </citation>
    <scope>NUCLEOTIDE SEQUENCE</scope>
</reference>
<dbReference type="OrthoDB" id="6426130at2759"/>
<organism evidence="1 2">
    <name type="scientific">Nephila pilipes</name>
    <name type="common">Giant wood spider</name>
    <name type="synonym">Nephila maculata</name>
    <dbReference type="NCBI Taxonomy" id="299642"/>
    <lineage>
        <taxon>Eukaryota</taxon>
        <taxon>Metazoa</taxon>
        <taxon>Ecdysozoa</taxon>
        <taxon>Arthropoda</taxon>
        <taxon>Chelicerata</taxon>
        <taxon>Arachnida</taxon>
        <taxon>Araneae</taxon>
        <taxon>Araneomorphae</taxon>
        <taxon>Entelegynae</taxon>
        <taxon>Araneoidea</taxon>
        <taxon>Nephilidae</taxon>
        <taxon>Nephila</taxon>
    </lineage>
</organism>
<dbReference type="EMBL" id="BMAW01060056">
    <property type="protein sequence ID" value="GFT24291.1"/>
    <property type="molecule type" value="Genomic_DNA"/>
</dbReference>
<proteinExistence type="predicted"/>
<comment type="caution">
    <text evidence="1">The sequence shown here is derived from an EMBL/GenBank/DDBJ whole genome shotgun (WGS) entry which is preliminary data.</text>
</comment>